<gene>
    <name evidence="2" type="ORF">B0H15DRAFT_945965</name>
</gene>
<organism evidence="2 3">
    <name type="scientific">Mycena belliarum</name>
    <dbReference type="NCBI Taxonomy" id="1033014"/>
    <lineage>
        <taxon>Eukaryota</taxon>
        <taxon>Fungi</taxon>
        <taxon>Dikarya</taxon>
        <taxon>Basidiomycota</taxon>
        <taxon>Agaricomycotina</taxon>
        <taxon>Agaricomycetes</taxon>
        <taxon>Agaricomycetidae</taxon>
        <taxon>Agaricales</taxon>
        <taxon>Marasmiineae</taxon>
        <taxon>Mycenaceae</taxon>
        <taxon>Mycena</taxon>
    </lineage>
</organism>
<name>A0AAD6UG25_9AGAR</name>
<keyword evidence="3" id="KW-1185">Reference proteome</keyword>
<feature type="region of interest" description="Disordered" evidence="1">
    <location>
        <begin position="183"/>
        <end position="210"/>
    </location>
</feature>
<reference evidence="2" key="1">
    <citation type="submission" date="2023-03" db="EMBL/GenBank/DDBJ databases">
        <title>Massive genome expansion in bonnet fungi (Mycena s.s.) driven by repeated elements and novel gene families across ecological guilds.</title>
        <authorList>
            <consortium name="Lawrence Berkeley National Laboratory"/>
            <person name="Harder C.B."/>
            <person name="Miyauchi S."/>
            <person name="Viragh M."/>
            <person name="Kuo A."/>
            <person name="Thoen E."/>
            <person name="Andreopoulos B."/>
            <person name="Lu D."/>
            <person name="Skrede I."/>
            <person name="Drula E."/>
            <person name="Henrissat B."/>
            <person name="Morin E."/>
            <person name="Kohler A."/>
            <person name="Barry K."/>
            <person name="LaButti K."/>
            <person name="Morin E."/>
            <person name="Salamov A."/>
            <person name="Lipzen A."/>
            <person name="Mereny Z."/>
            <person name="Hegedus B."/>
            <person name="Baldrian P."/>
            <person name="Stursova M."/>
            <person name="Weitz H."/>
            <person name="Taylor A."/>
            <person name="Grigoriev I.V."/>
            <person name="Nagy L.G."/>
            <person name="Martin F."/>
            <person name="Kauserud H."/>
        </authorList>
    </citation>
    <scope>NUCLEOTIDE SEQUENCE</scope>
    <source>
        <strain evidence="2">CBHHK173m</strain>
    </source>
</reference>
<comment type="caution">
    <text evidence="2">The sequence shown here is derived from an EMBL/GenBank/DDBJ whole genome shotgun (WGS) entry which is preliminary data.</text>
</comment>
<evidence type="ECO:0000313" key="2">
    <source>
        <dbReference type="EMBL" id="KAJ7097312.1"/>
    </source>
</evidence>
<dbReference type="EMBL" id="JARJCN010000010">
    <property type="protein sequence ID" value="KAJ7097312.1"/>
    <property type="molecule type" value="Genomic_DNA"/>
</dbReference>
<feature type="compositionally biased region" description="Low complexity" evidence="1">
    <location>
        <begin position="125"/>
        <end position="137"/>
    </location>
</feature>
<protein>
    <submittedName>
        <fullName evidence="2">Uncharacterized protein</fullName>
    </submittedName>
</protein>
<dbReference type="AlphaFoldDB" id="A0AAD6UG25"/>
<feature type="region of interest" description="Disordered" evidence="1">
    <location>
        <begin position="105"/>
        <end position="153"/>
    </location>
</feature>
<sequence>MTSTEFDSCKTGFLTTLELSRNLEKFKSPAETRLEQLADLSSAAARLAPFTAQVLLPENSDVAEGMFVGRDLYNQLVNPDKAPKVTFPAGYEVFHTFVRQILDKREEKKAKPAPAVLSKSKPAKTRSQSKATSTAAADDSDSECDFNSRSGSPSTVANRIIDQVMSRVSQMLVDDDASVKANSLHFKKNRPAAEASKKGTAKRPRTDSNPFNEDAFLTASAAAFYTSHAAIPALINEVTSIAQQDSDFLGNKLAMNKRLYYINVELSCLLEQFRSGLLRRNQLIEEGQFLMQTIQKLEGVTSAGLDSMVP</sequence>
<evidence type="ECO:0000313" key="3">
    <source>
        <dbReference type="Proteomes" id="UP001222325"/>
    </source>
</evidence>
<accession>A0AAD6UG25</accession>
<proteinExistence type="predicted"/>
<evidence type="ECO:0000256" key="1">
    <source>
        <dbReference type="SAM" id="MobiDB-lite"/>
    </source>
</evidence>
<dbReference type="Proteomes" id="UP001222325">
    <property type="component" value="Unassembled WGS sequence"/>
</dbReference>